<evidence type="ECO:0008006" key="3">
    <source>
        <dbReference type="Google" id="ProtNLM"/>
    </source>
</evidence>
<accession>A0A819NAR7</accession>
<name>A0A819NAR7_9BILA</name>
<reference evidence="1" key="1">
    <citation type="submission" date="2021-02" db="EMBL/GenBank/DDBJ databases">
        <authorList>
            <person name="Nowell W R."/>
        </authorList>
    </citation>
    <scope>NUCLEOTIDE SEQUENCE</scope>
</reference>
<dbReference type="Proteomes" id="UP000663823">
    <property type="component" value="Unassembled WGS sequence"/>
</dbReference>
<comment type="caution">
    <text evidence="1">The sequence shown here is derived from an EMBL/GenBank/DDBJ whole genome shotgun (WGS) entry which is preliminary data.</text>
</comment>
<dbReference type="EMBL" id="CAJOAX010006842">
    <property type="protein sequence ID" value="CAF3993000.1"/>
    <property type="molecule type" value="Genomic_DNA"/>
</dbReference>
<dbReference type="AlphaFoldDB" id="A0A819NAR7"/>
<gene>
    <name evidence="1" type="ORF">OTI717_LOCUS28583</name>
</gene>
<proteinExistence type="predicted"/>
<evidence type="ECO:0000313" key="1">
    <source>
        <dbReference type="EMBL" id="CAF3993000.1"/>
    </source>
</evidence>
<organism evidence="1 2">
    <name type="scientific">Rotaria sordida</name>
    <dbReference type="NCBI Taxonomy" id="392033"/>
    <lineage>
        <taxon>Eukaryota</taxon>
        <taxon>Metazoa</taxon>
        <taxon>Spiralia</taxon>
        <taxon>Gnathifera</taxon>
        <taxon>Rotifera</taxon>
        <taxon>Eurotatoria</taxon>
        <taxon>Bdelloidea</taxon>
        <taxon>Philodinida</taxon>
        <taxon>Philodinidae</taxon>
        <taxon>Rotaria</taxon>
    </lineage>
</organism>
<sequence>MINKFETLPNEILLNIFCYLLWDKILISFWSLNTRINSLIYSIFPIDKYEISFNQLGKQIMMLKQLIHQFFSNKCQLTYLRLDIADDNSSVNIHQCLILSSHSSTSSISNKMQYCCLTLRHLYICFKYTCFREHLIEHIPNIERLSVTFKRWMDFEPRSKSNIETLIKSNGNWFNSTIN</sequence>
<evidence type="ECO:0000313" key="2">
    <source>
        <dbReference type="Proteomes" id="UP000663823"/>
    </source>
</evidence>
<protein>
    <recommendedName>
        <fullName evidence="3">F-box domain-containing protein</fullName>
    </recommendedName>
</protein>